<feature type="region of interest" description="Disordered" evidence="1">
    <location>
        <begin position="174"/>
        <end position="195"/>
    </location>
</feature>
<dbReference type="AlphaFoldDB" id="A0AAV9GRB3"/>
<accession>A0AAV9GRB3</accession>
<reference evidence="2" key="2">
    <citation type="submission" date="2023-05" db="EMBL/GenBank/DDBJ databases">
        <authorList>
            <consortium name="Lawrence Berkeley National Laboratory"/>
            <person name="Steindorff A."/>
            <person name="Hensen N."/>
            <person name="Bonometti L."/>
            <person name="Westerberg I."/>
            <person name="Brannstrom I.O."/>
            <person name="Guillou S."/>
            <person name="Cros-Aarteil S."/>
            <person name="Calhoun S."/>
            <person name="Haridas S."/>
            <person name="Kuo A."/>
            <person name="Mondo S."/>
            <person name="Pangilinan J."/>
            <person name="Riley R."/>
            <person name="Labutti K."/>
            <person name="Andreopoulos B."/>
            <person name="Lipzen A."/>
            <person name="Chen C."/>
            <person name="Yanf M."/>
            <person name="Daum C."/>
            <person name="Ng V."/>
            <person name="Clum A."/>
            <person name="Ohm R."/>
            <person name="Martin F."/>
            <person name="Silar P."/>
            <person name="Natvig D."/>
            <person name="Lalanne C."/>
            <person name="Gautier V."/>
            <person name="Ament-Velasquez S.L."/>
            <person name="Kruys A."/>
            <person name="Hutchinson M.I."/>
            <person name="Powell A.J."/>
            <person name="Barry K."/>
            <person name="Miller A.N."/>
            <person name="Grigoriev I.V."/>
            <person name="Debuchy R."/>
            <person name="Gladieux P."/>
            <person name="Thoren M.H."/>
            <person name="Johannesson H."/>
        </authorList>
    </citation>
    <scope>NUCLEOTIDE SEQUENCE</scope>
    <source>
        <strain evidence="2">PSN243</strain>
    </source>
</reference>
<evidence type="ECO:0000256" key="1">
    <source>
        <dbReference type="SAM" id="MobiDB-lite"/>
    </source>
</evidence>
<comment type="caution">
    <text evidence="2">The sequence shown here is derived from an EMBL/GenBank/DDBJ whole genome shotgun (WGS) entry which is preliminary data.</text>
</comment>
<organism evidence="2 3">
    <name type="scientific">Podospora aff. communis PSN243</name>
    <dbReference type="NCBI Taxonomy" id="3040156"/>
    <lineage>
        <taxon>Eukaryota</taxon>
        <taxon>Fungi</taxon>
        <taxon>Dikarya</taxon>
        <taxon>Ascomycota</taxon>
        <taxon>Pezizomycotina</taxon>
        <taxon>Sordariomycetes</taxon>
        <taxon>Sordariomycetidae</taxon>
        <taxon>Sordariales</taxon>
        <taxon>Podosporaceae</taxon>
        <taxon>Podospora</taxon>
    </lineage>
</organism>
<sequence>MSPTLPLGAAELAADEAIAFPLVWTLPSPPWPASLGQRREIFVKRRALPKGGHVIAIVEKSSYTTGSTDTEWRYVNFDMDSIIPLYAAPELNRASWKFQVTHIEGALINEYPFTTSDGALGFQQLVTGYKTVAMFDEVTCLATYKGGLSLRRPQYAGIGAIQIWWDAEEPKAPSREPTLVSSGSSNSSQRSGRPTSIASIQTTSTLVQKYDGQPVLVVQKPRPPLLVAFLKNKGCGKAYATLKTDISSLTSTKITREKAILMFTVTGSTFQVNKFDKFIYPEPIAAWNICNLVNSKKRSDVLKCEYLSLDFGSAKDQANVARRDEFYNAVLRRQLAHLNRCSRLGKARDMEAAQQFKAMRASQLSGPSMDTIPRSDPVPPELPRYEPQPWISTDFITSPYGDPRFGVGAVTVELPGEGQSRDQARS</sequence>
<gene>
    <name evidence="2" type="ORF">QBC34DRAFT_379396</name>
</gene>
<evidence type="ECO:0000313" key="2">
    <source>
        <dbReference type="EMBL" id="KAK4450196.1"/>
    </source>
</evidence>
<keyword evidence="3" id="KW-1185">Reference proteome</keyword>
<name>A0AAV9GRB3_9PEZI</name>
<feature type="region of interest" description="Disordered" evidence="1">
    <location>
        <begin position="363"/>
        <end position="386"/>
    </location>
</feature>
<proteinExistence type="predicted"/>
<dbReference type="Proteomes" id="UP001321760">
    <property type="component" value="Unassembled WGS sequence"/>
</dbReference>
<dbReference type="EMBL" id="MU865933">
    <property type="protein sequence ID" value="KAK4450196.1"/>
    <property type="molecule type" value="Genomic_DNA"/>
</dbReference>
<reference evidence="2" key="1">
    <citation type="journal article" date="2023" name="Mol. Phylogenet. Evol.">
        <title>Genome-scale phylogeny and comparative genomics of the fungal order Sordariales.</title>
        <authorList>
            <person name="Hensen N."/>
            <person name="Bonometti L."/>
            <person name="Westerberg I."/>
            <person name="Brannstrom I.O."/>
            <person name="Guillou S."/>
            <person name="Cros-Aarteil S."/>
            <person name="Calhoun S."/>
            <person name="Haridas S."/>
            <person name="Kuo A."/>
            <person name="Mondo S."/>
            <person name="Pangilinan J."/>
            <person name="Riley R."/>
            <person name="LaButti K."/>
            <person name="Andreopoulos B."/>
            <person name="Lipzen A."/>
            <person name="Chen C."/>
            <person name="Yan M."/>
            <person name="Daum C."/>
            <person name="Ng V."/>
            <person name="Clum A."/>
            <person name="Steindorff A."/>
            <person name="Ohm R.A."/>
            <person name="Martin F."/>
            <person name="Silar P."/>
            <person name="Natvig D.O."/>
            <person name="Lalanne C."/>
            <person name="Gautier V."/>
            <person name="Ament-Velasquez S.L."/>
            <person name="Kruys A."/>
            <person name="Hutchinson M.I."/>
            <person name="Powell A.J."/>
            <person name="Barry K."/>
            <person name="Miller A.N."/>
            <person name="Grigoriev I.V."/>
            <person name="Debuchy R."/>
            <person name="Gladieux P."/>
            <person name="Hiltunen Thoren M."/>
            <person name="Johannesson H."/>
        </authorList>
    </citation>
    <scope>NUCLEOTIDE SEQUENCE</scope>
    <source>
        <strain evidence="2">PSN243</strain>
    </source>
</reference>
<evidence type="ECO:0000313" key="3">
    <source>
        <dbReference type="Proteomes" id="UP001321760"/>
    </source>
</evidence>
<protein>
    <submittedName>
        <fullName evidence="2">Uncharacterized protein</fullName>
    </submittedName>
</protein>
<feature type="compositionally biased region" description="Low complexity" evidence="1">
    <location>
        <begin position="181"/>
        <end position="195"/>
    </location>
</feature>